<dbReference type="Pfam" id="PF01790">
    <property type="entry name" value="LGT"/>
    <property type="match status" value="1"/>
</dbReference>
<evidence type="ECO:0000256" key="1">
    <source>
        <dbReference type="ARBA" id="ARBA00007150"/>
    </source>
</evidence>
<evidence type="ECO:0000313" key="8">
    <source>
        <dbReference type="EMBL" id="EUA70251.1"/>
    </source>
</evidence>
<comment type="caution">
    <text evidence="8">The sequence shown here is derived from an EMBL/GenBank/DDBJ whole genome shotgun (WGS) entry which is preliminary data.</text>
</comment>
<proteinExistence type="inferred from homology"/>
<comment type="similarity">
    <text evidence="1">Belongs to the Lgt family.</text>
</comment>
<evidence type="ECO:0000256" key="2">
    <source>
        <dbReference type="ARBA" id="ARBA00022475"/>
    </source>
</evidence>
<feature type="transmembrane region" description="Helical" evidence="7">
    <location>
        <begin position="54"/>
        <end position="75"/>
    </location>
</feature>
<dbReference type="AlphaFoldDB" id="X8DQB6"/>
<evidence type="ECO:0000256" key="7">
    <source>
        <dbReference type="SAM" id="Phobius"/>
    </source>
</evidence>
<protein>
    <submittedName>
        <fullName evidence="8">Prolipodiacylglyceryl transferase family protein</fullName>
    </submittedName>
</protein>
<evidence type="ECO:0000256" key="6">
    <source>
        <dbReference type="ARBA" id="ARBA00023136"/>
    </source>
</evidence>
<keyword evidence="4 7" id="KW-0812">Transmembrane</keyword>
<gene>
    <name evidence="8" type="ORF">I540_2718</name>
</gene>
<keyword evidence="6 7" id="KW-0472">Membrane</keyword>
<dbReference type="Proteomes" id="UP000023351">
    <property type="component" value="Unassembled WGS sequence"/>
</dbReference>
<feature type="transmembrane region" description="Helical" evidence="7">
    <location>
        <begin position="24"/>
        <end position="42"/>
    </location>
</feature>
<dbReference type="PANTHER" id="PTHR30589">
    <property type="entry name" value="PROLIPOPROTEIN DIACYLGLYCERYL TRANSFERASE"/>
    <property type="match status" value="1"/>
</dbReference>
<evidence type="ECO:0000256" key="4">
    <source>
        <dbReference type="ARBA" id="ARBA00022692"/>
    </source>
</evidence>
<dbReference type="EMBL" id="JAOJ01000002">
    <property type="protein sequence ID" value="EUA70251.1"/>
    <property type="molecule type" value="Genomic_DNA"/>
</dbReference>
<keyword evidence="2" id="KW-1003">Cell membrane</keyword>
<dbReference type="GO" id="GO:0042158">
    <property type="term" value="P:lipoprotein biosynthetic process"/>
    <property type="evidence" value="ECO:0007669"/>
    <property type="project" value="InterPro"/>
</dbReference>
<dbReference type="GO" id="GO:0005886">
    <property type="term" value="C:plasma membrane"/>
    <property type="evidence" value="ECO:0007669"/>
    <property type="project" value="InterPro"/>
</dbReference>
<dbReference type="GO" id="GO:0008961">
    <property type="term" value="F:phosphatidylglycerol-prolipoprotein diacylglyceryl transferase activity"/>
    <property type="evidence" value="ECO:0007669"/>
    <property type="project" value="InterPro"/>
</dbReference>
<dbReference type="InterPro" id="IPR001640">
    <property type="entry name" value="Lgt"/>
</dbReference>
<feature type="transmembrane region" description="Helical" evidence="7">
    <location>
        <begin position="95"/>
        <end position="119"/>
    </location>
</feature>
<organism evidence="8 9">
    <name type="scientific">Mycobacteroides abscessus subsp. bolletii 1513</name>
    <dbReference type="NCBI Taxonomy" id="1299321"/>
    <lineage>
        <taxon>Bacteria</taxon>
        <taxon>Bacillati</taxon>
        <taxon>Actinomycetota</taxon>
        <taxon>Actinomycetes</taxon>
        <taxon>Mycobacteriales</taxon>
        <taxon>Mycobacteriaceae</taxon>
        <taxon>Mycobacteroides</taxon>
        <taxon>Mycobacteroides abscessus</taxon>
    </lineage>
</organism>
<evidence type="ECO:0000313" key="9">
    <source>
        <dbReference type="Proteomes" id="UP000023351"/>
    </source>
</evidence>
<keyword evidence="3 8" id="KW-0808">Transferase</keyword>
<evidence type="ECO:0000256" key="5">
    <source>
        <dbReference type="ARBA" id="ARBA00022989"/>
    </source>
</evidence>
<sequence length="176" mass="19029">MTVVNLAYIPSPPQGVWHLGPIPIRAYALCIIAGIVAALIIGDRRWEQRGGERGVIYDIALWAVPFGLVGGRLYHVMTDWQTYFGPHGKGIGKAIAVWEGGLGIWGAVALGGVGAWIACRRREFHSLPSPMRSRRASCWPRPSAGWATTSIKNSPADPPRCHGAGTVLSSFGRRYG</sequence>
<dbReference type="PANTHER" id="PTHR30589:SF0">
    <property type="entry name" value="PHOSPHATIDYLGLYCEROL--PROLIPOPROTEIN DIACYLGLYCERYL TRANSFERASE"/>
    <property type="match status" value="1"/>
</dbReference>
<name>X8DQB6_9MYCO</name>
<reference evidence="8 9" key="1">
    <citation type="submission" date="2013-12" db="EMBL/GenBank/DDBJ databases">
        <authorList>
            <person name="Zelazny A."/>
            <person name="Olivier K."/>
            <person name="Holland S."/>
            <person name="Lenaerts A."/>
            <person name="Ordway D."/>
            <person name="DeGroote M.A."/>
            <person name="Parker T."/>
            <person name="Sizemore C."/>
            <person name="Tallon L.J."/>
            <person name="Sadzewicz L.K."/>
            <person name="Sengamalay N."/>
            <person name="Fraser C.M."/>
            <person name="Hine E."/>
            <person name="Shefchek K.A."/>
            <person name="Das S.P."/>
            <person name="Tettelin H."/>
        </authorList>
    </citation>
    <scope>NUCLEOTIDE SEQUENCE [LARGE SCALE GENOMIC DNA]</scope>
    <source>
        <strain evidence="8 9">1513</strain>
    </source>
</reference>
<evidence type="ECO:0000256" key="3">
    <source>
        <dbReference type="ARBA" id="ARBA00022679"/>
    </source>
</evidence>
<accession>X8DQB6</accession>
<keyword evidence="5 7" id="KW-1133">Transmembrane helix</keyword>
<dbReference type="PATRIC" id="fig|1299321.3.peg.2633"/>